<feature type="transmembrane region" description="Helical" evidence="1">
    <location>
        <begin position="319"/>
        <end position="338"/>
    </location>
</feature>
<dbReference type="RefSeq" id="WP_083039904.1">
    <property type="nucleotide sequence ID" value="NZ_CP020557.1"/>
</dbReference>
<feature type="transmembrane region" description="Helical" evidence="1">
    <location>
        <begin position="358"/>
        <end position="382"/>
    </location>
</feature>
<sequence length="493" mass="55350">MNNIISLQLLHTYRTFIDVTTSKSRLWTPLLLFFALMGLHIYIGTGDGPANASISGWIIVVIYIVYGLFGLISTRMPSRMEDVLWIYSVPLPFYKIIYACFIPKVIVRAVFWIGSAIVADIGLLFINQGFYHLAMSSMSSFLILVTLEFCCLAASSLRGNKMYTLWAGLILAVLLIFHMGITYLFIFRENSVYIDPVQPIGLLLTGTFSLAGVLFIGAIAALSLLLIYVSSLKLKNKEKLVAEASFWSEFKDFHSLVSSIRGKDRPSWWGGRRLRGIGSFVWFEFAIIRKHLKSVLFQFVLGVLLMYAALQWAPHSFGMIAGLILIASLIGSYFSGLARHAQTGDLFLLPGQLIKKIYTLELISMLPATISLALLCLIWSIASNGIQYSLFLTVPATWALIIGLRCQIFCKAFLRSESSSVTQYYLILFKYSLFILAAIIVFGACLNFIGLGAYALPISIWIASVYPFMNTYKDVQIFSRRFIECYQKTQIKA</sequence>
<organism evidence="2 3">
    <name type="scientific">Paenibacillus larvae subsp. pulvifaciens</name>
    <dbReference type="NCBI Taxonomy" id="1477"/>
    <lineage>
        <taxon>Bacteria</taxon>
        <taxon>Bacillati</taxon>
        <taxon>Bacillota</taxon>
        <taxon>Bacilli</taxon>
        <taxon>Bacillales</taxon>
        <taxon>Paenibacillaceae</taxon>
        <taxon>Paenibacillus</taxon>
    </lineage>
</organism>
<reference evidence="2 3" key="1">
    <citation type="submission" date="2017-03" db="EMBL/GenBank/DDBJ databases">
        <title>Paenibacillus larvae genome sequencing.</title>
        <authorList>
            <person name="Dingman D.W."/>
        </authorList>
    </citation>
    <scope>NUCLEOTIDE SEQUENCE [LARGE SCALE GENOMIC DNA]</scope>
    <source>
        <strain evidence="2 3">SAG 10367</strain>
    </source>
</reference>
<evidence type="ECO:0000313" key="2">
    <source>
        <dbReference type="EMBL" id="ARF68116.1"/>
    </source>
</evidence>
<dbReference type="InterPro" id="IPR030920">
    <property type="entry name" value="SkfF"/>
</dbReference>
<evidence type="ECO:0000256" key="1">
    <source>
        <dbReference type="SAM" id="Phobius"/>
    </source>
</evidence>
<feature type="transmembrane region" description="Helical" evidence="1">
    <location>
        <begin position="295"/>
        <end position="313"/>
    </location>
</feature>
<feature type="transmembrane region" description="Helical" evidence="1">
    <location>
        <begin position="207"/>
        <end position="229"/>
    </location>
</feature>
<keyword evidence="1" id="KW-1133">Transmembrane helix</keyword>
<dbReference type="EMBL" id="CP020557">
    <property type="protein sequence ID" value="ARF68116.1"/>
    <property type="molecule type" value="Genomic_DNA"/>
</dbReference>
<dbReference type="Proteomes" id="UP000192727">
    <property type="component" value="Chromosome"/>
</dbReference>
<keyword evidence="1" id="KW-0812">Transmembrane</keyword>
<feature type="transmembrane region" description="Helical" evidence="1">
    <location>
        <begin position="388"/>
        <end position="406"/>
    </location>
</feature>
<feature type="transmembrane region" description="Helical" evidence="1">
    <location>
        <begin position="455"/>
        <end position="472"/>
    </location>
</feature>
<keyword evidence="1" id="KW-0472">Membrane</keyword>
<evidence type="ECO:0000313" key="3">
    <source>
        <dbReference type="Proteomes" id="UP000192727"/>
    </source>
</evidence>
<feature type="transmembrane region" description="Helical" evidence="1">
    <location>
        <begin position="133"/>
        <end position="154"/>
    </location>
</feature>
<feature type="transmembrane region" description="Helical" evidence="1">
    <location>
        <begin position="166"/>
        <end position="187"/>
    </location>
</feature>
<name>A0A1V0USQ7_9BACL</name>
<feature type="transmembrane region" description="Helical" evidence="1">
    <location>
        <begin position="109"/>
        <end position="127"/>
    </location>
</feature>
<protein>
    <submittedName>
        <fullName evidence="2">Sporulation killing factor system integral membrane protein</fullName>
    </submittedName>
</protein>
<dbReference type="AlphaFoldDB" id="A0A1V0USQ7"/>
<proteinExistence type="predicted"/>
<gene>
    <name evidence="2" type="ORF">B7C51_10150</name>
</gene>
<feature type="transmembrane region" description="Helical" evidence="1">
    <location>
        <begin position="84"/>
        <end position="102"/>
    </location>
</feature>
<feature type="transmembrane region" description="Helical" evidence="1">
    <location>
        <begin position="26"/>
        <end position="43"/>
    </location>
</feature>
<feature type="transmembrane region" description="Helical" evidence="1">
    <location>
        <begin position="427"/>
        <end position="449"/>
    </location>
</feature>
<accession>A0A1V0USQ7</accession>
<feature type="transmembrane region" description="Helical" evidence="1">
    <location>
        <begin position="55"/>
        <end position="72"/>
    </location>
</feature>
<dbReference type="NCBIfam" id="TIGR04405">
    <property type="entry name" value="SkfF"/>
    <property type="match status" value="1"/>
</dbReference>